<protein>
    <submittedName>
        <fullName evidence="1">Uncharacterized protein</fullName>
    </submittedName>
</protein>
<comment type="caution">
    <text evidence="1">The sequence shown here is derived from an EMBL/GenBank/DDBJ whole genome shotgun (WGS) entry which is preliminary data.</text>
</comment>
<dbReference type="AlphaFoldDB" id="F3PTD1"/>
<organism evidence="1 2">
    <name type="scientific">Bacteroides fluxus YIT 12057</name>
    <dbReference type="NCBI Taxonomy" id="763034"/>
    <lineage>
        <taxon>Bacteria</taxon>
        <taxon>Pseudomonadati</taxon>
        <taxon>Bacteroidota</taxon>
        <taxon>Bacteroidia</taxon>
        <taxon>Bacteroidales</taxon>
        <taxon>Bacteroidaceae</taxon>
        <taxon>Bacteroides</taxon>
    </lineage>
</organism>
<keyword evidence="2" id="KW-1185">Reference proteome</keyword>
<sequence>MFLGFQGKDNVNPEQNEMNLFLFCVKIRFLCKKVRSASWERSRTDGRSLMDHDWNSFN</sequence>
<evidence type="ECO:0000313" key="2">
    <source>
        <dbReference type="Proteomes" id="UP000003416"/>
    </source>
</evidence>
<gene>
    <name evidence="1" type="ORF">HMPREF9446_01999</name>
</gene>
<accession>F3PTD1</accession>
<name>F3PTD1_9BACE</name>
<dbReference type="Proteomes" id="UP000003416">
    <property type="component" value="Unassembled WGS sequence"/>
</dbReference>
<reference evidence="1 2" key="1">
    <citation type="submission" date="2011-02" db="EMBL/GenBank/DDBJ databases">
        <authorList>
            <person name="Weinstock G."/>
            <person name="Sodergren E."/>
            <person name="Clifton S."/>
            <person name="Fulton L."/>
            <person name="Fulton B."/>
            <person name="Courtney L."/>
            <person name="Fronick C."/>
            <person name="Harrison M."/>
            <person name="Strong C."/>
            <person name="Farmer C."/>
            <person name="Delahaunty K."/>
            <person name="Markovic C."/>
            <person name="Hall O."/>
            <person name="Minx P."/>
            <person name="Tomlinson C."/>
            <person name="Mitreva M."/>
            <person name="Hou S."/>
            <person name="Chen J."/>
            <person name="Wollam A."/>
            <person name="Pepin K.H."/>
            <person name="Johnson M."/>
            <person name="Bhonagiri V."/>
            <person name="Zhang X."/>
            <person name="Suruliraj S."/>
            <person name="Warren W."/>
            <person name="Chinwalla A."/>
            <person name="Mardis E.R."/>
            <person name="Wilson R.K."/>
        </authorList>
    </citation>
    <scope>NUCLEOTIDE SEQUENCE [LARGE SCALE GENOMIC DNA]</scope>
    <source>
        <strain evidence="1 2">YIT 12057</strain>
    </source>
</reference>
<dbReference type="HOGENOM" id="CLU_2969749_0_0_10"/>
<dbReference type="EMBL" id="AFBN01000036">
    <property type="protein sequence ID" value="EGF56856.1"/>
    <property type="molecule type" value="Genomic_DNA"/>
</dbReference>
<proteinExistence type="predicted"/>
<evidence type="ECO:0000313" key="1">
    <source>
        <dbReference type="EMBL" id="EGF56856.1"/>
    </source>
</evidence>